<gene>
    <name evidence="1" type="ORF">HNQ80_005189</name>
</gene>
<dbReference type="EMBL" id="JACHEN010000063">
    <property type="protein sequence ID" value="MBB6219011.1"/>
    <property type="molecule type" value="Genomic_DNA"/>
</dbReference>
<name>A0A841KZU9_9FIRM</name>
<evidence type="ECO:0000313" key="2">
    <source>
        <dbReference type="Proteomes" id="UP000579281"/>
    </source>
</evidence>
<dbReference type="Proteomes" id="UP000579281">
    <property type="component" value="Unassembled WGS sequence"/>
</dbReference>
<feature type="non-terminal residue" evidence="1">
    <location>
        <position position="114"/>
    </location>
</feature>
<proteinExistence type="predicted"/>
<reference evidence="1 2" key="1">
    <citation type="submission" date="2020-08" db="EMBL/GenBank/DDBJ databases">
        <title>Genomic Encyclopedia of Type Strains, Phase IV (KMG-IV): sequencing the most valuable type-strain genomes for metagenomic binning, comparative biology and taxonomic classification.</title>
        <authorList>
            <person name="Goeker M."/>
        </authorList>
    </citation>
    <scope>NUCLEOTIDE SEQUENCE [LARGE SCALE GENOMIC DNA]</scope>
    <source>
        <strain evidence="1 2">DSM 103526</strain>
    </source>
</reference>
<comment type="caution">
    <text evidence="1">The sequence shown here is derived from an EMBL/GenBank/DDBJ whole genome shotgun (WGS) entry which is preliminary data.</text>
</comment>
<sequence length="114" mass="13747">MNNIKDFEKAFKRLGREYRKSVKLIRKRIQQLKIELEVLEFEKGPRKNSDIPLEIQILKERLKALQEIYRTTSEIGVEAGNYYKRGWWRSEKYTTNSRKSRLPILYHGFIIEDA</sequence>
<accession>A0A841KZU9</accession>
<organism evidence="1 2">
    <name type="scientific">Anaerosolibacter carboniphilus</name>
    <dbReference type="NCBI Taxonomy" id="1417629"/>
    <lineage>
        <taxon>Bacteria</taxon>
        <taxon>Bacillati</taxon>
        <taxon>Bacillota</taxon>
        <taxon>Clostridia</taxon>
        <taxon>Peptostreptococcales</taxon>
        <taxon>Thermotaleaceae</taxon>
        <taxon>Anaerosolibacter</taxon>
    </lineage>
</organism>
<evidence type="ECO:0000313" key="1">
    <source>
        <dbReference type="EMBL" id="MBB6219011.1"/>
    </source>
</evidence>
<protein>
    <submittedName>
        <fullName evidence="1">Uncharacterized protein</fullName>
    </submittedName>
</protein>
<dbReference type="RefSeq" id="WP_184314012.1">
    <property type="nucleotide sequence ID" value="NZ_JACHEN010000063.1"/>
</dbReference>
<keyword evidence="2" id="KW-1185">Reference proteome</keyword>
<dbReference type="AlphaFoldDB" id="A0A841KZU9"/>